<feature type="region of interest" description="Disordered" evidence="1">
    <location>
        <begin position="28"/>
        <end position="57"/>
    </location>
</feature>
<evidence type="ECO:0000313" key="2">
    <source>
        <dbReference type="EMBL" id="KKN96856.1"/>
    </source>
</evidence>
<accession>A0A0F9XCZ6</accession>
<name>A0A0F9XCZ6_9ZZZZ</name>
<dbReference type="EMBL" id="LAZR01000062">
    <property type="protein sequence ID" value="KKN96856.1"/>
    <property type="molecule type" value="Genomic_DNA"/>
</dbReference>
<feature type="compositionally biased region" description="Basic and acidic residues" evidence="1">
    <location>
        <begin position="36"/>
        <end position="52"/>
    </location>
</feature>
<protein>
    <submittedName>
        <fullName evidence="2">Uncharacterized protein</fullName>
    </submittedName>
</protein>
<organism evidence="2">
    <name type="scientific">marine sediment metagenome</name>
    <dbReference type="NCBI Taxonomy" id="412755"/>
    <lineage>
        <taxon>unclassified sequences</taxon>
        <taxon>metagenomes</taxon>
        <taxon>ecological metagenomes</taxon>
    </lineage>
</organism>
<dbReference type="AlphaFoldDB" id="A0A0F9XCZ6"/>
<sequence length="138" mass="15811">MDFWPNIKVDAHPDAPITILREAAKQFNQQHKTSQGRHDLEAWVKTEERTDSADMEEERVTPNFRLHHSFAISIDVPDISRTLLKLSHVSEAAYPVSNDIVGEKSLLENADELRMVLQQYFKSDLVQGVIRNMADAVR</sequence>
<comment type="caution">
    <text evidence="2">The sequence shown here is derived from an EMBL/GenBank/DDBJ whole genome shotgun (WGS) entry which is preliminary data.</text>
</comment>
<evidence type="ECO:0000256" key="1">
    <source>
        <dbReference type="SAM" id="MobiDB-lite"/>
    </source>
</evidence>
<proteinExistence type="predicted"/>
<gene>
    <name evidence="2" type="ORF">LCGC14_0165000</name>
</gene>
<reference evidence="2" key="1">
    <citation type="journal article" date="2015" name="Nature">
        <title>Complex archaea that bridge the gap between prokaryotes and eukaryotes.</title>
        <authorList>
            <person name="Spang A."/>
            <person name="Saw J.H."/>
            <person name="Jorgensen S.L."/>
            <person name="Zaremba-Niedzwiedzka K."/>
            <person name="Martijn J."/>
            <person name="Lind A.E."/>
            <person name="van Eijk R."/>
            <person name="Schleper C."/>
            <person name="Guy L."/>
            <person name="Ettema T.J."/>
        </authorList>
    </citation>
    <scope>NUCLEOTIDE SEQUENCE</scope>
</reference>